<accession>A0ABV7WID9</accession>
<proteinExistence type="predicted"/>
<name>A0ABV7WID9_9MICO</name>
<dbReference type="EMBL" id="JBHRWW010000008">
    <property type="protein sequence ID" value="MFC3689192.1"/>
    <property type="molecule type" value="Genomic_DNA"/>
</dbReference>
<evidence type="ECO:0000313" key="3">
    <source>
        <dbReference type="Proteomes" id="UP001595685"/>
    </source>
</evidence>
<evidence type="ECO:0000256" key="1">
    <source>
        <dbReference type="SAM" id="Phobius"/>
    </source>
</evidence>
<keyword evidence="1" id="KW-0812">Transmembrane</keyword>
<protein>
    <submittedName>
        <fullName evidence="2">Uncharacterized protein</fullName>
    </submittedName>
</protein>
<keyword evidence="1" id="KW-1133">Transmembrane helix</keyword>
<gene>
    <name evidence="2" type="ORF">ACFOLH_12645</name>
</gene>
<reference evidence="3" key="1">
    <citation type="journal article" date="2019" name="Int. J. Syst. Evol. Microbiol.">
        <title>The Global Catalogue of Microorganisms (GCM) 10K type strain sequencing project: providing services to taxonomists for standard genome sequencing and annotation.</title>
        <authorList>
            <consortium name="The Broad Institute Genomics Platform"/>
            <consortium name="The Broad Institute Genome Sequencing Center for Infectious Disease"/>
            <person name="Wu L."/>
            <person name="Ma J."/>
        </authorList>
    </citation>
    <scope>NUCLEOTIDE SEQUENCE [LARGE SCALE GENOMIC DNA]</scope>
    <source>
        <strain evidence="3">NCAIM B.02333</strain>
    </source>
</reference>
<dbReference type="Proteomes" id="UP001595685">
    <property type="component" value="Unassembled WGS sequence"/>
</dbReference>
<keyword evidence="1" id="KW-0472">Membrane</keyword>
<dbReference type="RefSeq" id="WP_340288372.1">
    <property type="nucleotide sequence ID" value="NZ_JBBEOI010000002.1"/>
</dbReference>
<evidence type="ECO:0000313" key="2">
    <source>
        <dbReference type="EMBL" id="MFC3689192.1"/>
    </source>
</evidence>
<keyword evidence="3" id="KW-1185">Reference proteome</keyword>
<organism evidence="2 3">
    <name type="scientific">Aquipuribacter hungaricus</name>
    <dbReference type="NCBI Taxonomy" id="545624"/>
    <lineage>
        <taxon>Bacteria</taxon>
        <taxon>Bacillati</taxon>
        <taxon>Actinomycetota</taxon>
        <taxon>Actinomycetes</taxon>
        <taxon>Micrococcales</taxon>
        <taxon>Intrasporangiaceae</taxon>
        <taxon>Aquipuribacter</taxon>
    </lineage>
</organism>
<comment type="caution">
    <text evidence="2">The sequence shown here is derived from an EMBL/GenBank/DDBJ whole genome shotgun (WGS) entry which is preliminary data.</text>
</comment>
<sequence>MRRSPRSNSSVAGEEVLRYLGVVSGLLVVVVEMFMLRDAMRDRRTSLGSAVQTPLAVPGADHGLATVTSMSTPRV</sequence>
<feature type="transmembrane region" description="Helical" evidence="1">
    <location>
        <begin position="16"/>
        <end position="36"/>
    </location>
</feature>